<accession>A0AAD1XS56</accession>
<organism evidence="11 12">
    <name type="scientific">Euplotes crassus</name>
    <dbReference type="NCBI Taxonomy" id="5936"/>
    <lineage>
        <taxon>Eukaryota</taxon>
        <taxon>Sar</taxon>
        <taxon>Alveolata</taxon>
        <taxon>Ciliophora</taxon>
        <taxon>Intramacronucleata</taxon>
        <taxon>Spirotrichea</taxon>
        <taxon>Hypotrichia</taxon>
        <taxon>Euplotida</taxon>
        <taxon>Euplotidae</taxon>
        <taxon>Moneuplotes</taxon>
    </lineage>
</organism>
<comment type="similarity">
    <text evidence="2">Belongs to the ING family.</text>
</comment>
<dbReference type="SUPFAM" id="SSF57903">
    <property type="entry name" value="FYVE/PHD zinc finger"/>
    <property type="match status" value="1"/>
</dbReference>
<dbReference type="GO" id="GO:0005634">
    <property type="term" value="C:nucleus"/>
    <property type="evidence" value="ECO:0007669"/>
    <property type="project" value="UniProtKB-SubCell"/>
</dbReference>
<feature type="binding site" evidence="8">
    <location>
        <position position="209"/>
    </location>
    <ligand>
        <name>Zn(2+)</name>
        <dbReference type="ChEBI" id="CHEBI:29105"/>
        <label>1</label>
    </ligand>
</feature>
<feature type="domain" description="PHD-type" evidence="10">
    <location>
        <begin position="181"/>
        <end position="233"/>
    </location>
</feature>
<dbReference type="PROSITE" id="PS50016">
    <property type="entry name" value="ZF_PHD_2"/>
    <property type="match status" value="1"/>
</dbReference>
<feature type="binding site" evidence="8">
    <location>
        <position position="184"/>
    </location>
    <ligand>
        <name>Zn(2+)</name>
        <dbReference type="ChEBI" id="CHEBI:29105"/>
        <label>1</label>
    </ligand>
</feature>
<evidence type="ECO:0000256" key="2">
    <source>
        <dbReference type="ARBA" id="ARBA00010210"/>
    </source>
</evidence>
<sequence>MESSIESFFHNNIIFPNDVKRRLNTIKILDEKIEVLKERYERLKEQLASQPDSTELFTSIELIYKQMKALQQEKYDHSVTAFQMYEHALRKADKLMDDLMPEQKQKASTFPSKIADNLYDFEKLDINDYEEKPVISRKGRSTAKKQSKPISSRNNIKMEPAYPEVKQEVGDVNMAAHQEDDVTCPCGEVKNDDWVGCDMHDKCAHEWFHLNCVNLTQLPPEDSLWFCDGCQKKYKKEIEAKLKNHTDK</sequence>
<dbReference type="EMBL" id="CAMPGE010019394">
    <property type="protein sequence ID" value="CAI2377731.1"/>
    <property type="molecule type" value="Genomic_DNA"/>
</dbReference>
<dbReference type="PANTHER" id="PTHR10333:SF42">
    <property type="entry name" value="INHIBITOR OF GROWTH PROTEIN 5"/>
    <property type="match status" value="1"/>
</dbReference>
<evidence type="ECO:0000256" key="3">
    <source>
        <dbReference type="ARBA" id="ARBA00022723"/>
    </source>
</evidence>
<evidence type="ECO:0000256" key="1">
    <source>
        <dbReference type="ARBA" id="ARBA00004123"/>
    </source>
</evidence>
<feature type="binding site" evidence="8">
    <location>
        <position position="197"/>
    </location>
    <ligand>
        <name>Zn(2+)</name>
        <dbReference type="ChEBI" id="CHEBI:29105"/>
        <label>2</label>
    </ligand>
</feature>
<reference evidence="11" key="1">
    <citation type="submission" date="2023-07" db="EMBL/GenBank/DDBJ databases">
        <authorList>
            <consortium name="AG Swart"/>
            <person name="Singh M."/>
            <person name="Singh A."/>
            <person name="Seah K."/>
            <person name="Emmerich C."/>
        </authorList>
    </citation>
    <scope>NUCLEOTIDE SEQUENCE</scope>
    <source>
        <strain evidence="11">DP1</strain>
    </source>
</reference>
<protein>
    <recommendedName>
        <fullName evidence="10">PHD-type domain-containing protein</fullName>
    </recommendedName>
</protein>
<gene>
    <name evidence="11" type="ORF">ECRASSUSDP1_LOCUS19120</name>
</gene>
<dbReference type="InterPro" id="IPR001965">
    <property type="entry name" value="Znf_PHD"/>
</dbReference>
<name>A0AAD1XS56_EUPCR</name>
<feature type="binding site" evidence="8">
    <location>
        <position position="203"/>
    </location>
    <ligand>
        <name>Zn(2+)</name>
        <dbReference type="ChEBI" id="CHEBI:29105"/>
        <label>2</label>
    </ligand>
</feature>
<evidence type="ECO:0000313" key="12">
    <source>
        <dbReference type="Proteomes" id="UP001295684"/>
    </source>
</evidence>
<comment type="subcellular location">
    <subcellularLocation>
        <location evidence="1">Nucleus</location>
    </subcellularLocation>
</comment>
<dbReference type="GO" id="GO:0006355">
    <property type="term" value="P:regulation of DNA-templated transcription"/>
    <property type="evidence" value="ECO:0007669"/>
    <property type="project" value="TreeGrafter"/>
</dbReference>
<dbReference type="InterPro" id="IPR028651">
    <property type="entry name" value="ING_fam"/>
</dbReference>
<evidence type="ECO:0000256" key="8">
    <source>
        <dbReference type="PIRSR" id="PIRSR628651-51"/>
    </source>
</evidence>
<keyword evidence="12" id="KW-1185">Reference proteome</keyword>
<feature type="binding site" evidence="8">
    <location>
        <position position="212"/>
    </location>
    <ligand>
        <name>Zn(2+)</name>
        <dbReference type="ChEBI" id="CHEBI:29105"/>
        <label>1</label>
    </ligand>
</feature>
<keyword evidence="7" id="KW-0539">Nucleus</keyword>
<evidence type="ECO:0000256" key="7">
    <source>
        <dbReference type="ARBA" id="ARBA00023242"/>
    </source>
</evidence>
<dbReference type="Proteomes" id="UP001295684">
    <property type="component" value="Unassembled WGS sequence"/>
</dbReference>
<evidence type="ECO:0000313" key="11">
    <source>
        <dbReference type="EMBL" id="CAI2377731.1"/>
    </source>
</evidence>
<feature type="binding site" evidence="8">
    <location>
        <position position="227"/>
    </location>
    <ligand>
        <name>Zn(2+)</name>
        <dbReference type="ChEBI" id="CHEBI:29105"/>
        <label>2</label>
    </ligand>
</feature>
<evidence type="ECO:0000256" key="5">
    <source>
        <dbReference type="ARBA" id="ARBA00022833"/>
    </source>
</evidence>
<dbReference type="GO" id="GO:0008270">
    <property type="term" value="F:zinc ion binding"/>
    <property type="evidence" value="ECO:0007669"/>
    <property type="project" value="UniProtKB-KW"/>
</dbReference>
<evidence type="ECO:0000256" key="9">
    <source>
        <dbReference type="PROSITE-ProRule" id="PRU00146"/>
    </source>
</evidence>
<dbReference type="GO" id="GO:0006325">
    <property type="term" value="P:chromatin organization"/>
    <property type="evidence" value="ECO:0007669"/>
    <property type="project" value="UniProtKB-KW"/>
</dbReference>
<dbReference type="Gene3D" id="3.30.40.10">
    <property type="entry name" value="Zinc/RING finger domain, C3HC4 (zinc finger)"/>
    <property type="match status" value="1"/>
</dbReference>
<keyword evidence="5 8" id="KW-0862">Zinc</keyword>
<feature type="binding site" evidence="8">
    <location>
        <position position="230"/>
    </location>
    <ligand>
        <name>Zn(2+)</name>
        <dbReference type="ChEBI" id="CHEBI:29105"/>
        <label>2</label>
    </ligand>
</feature>
<dbReference type="InterPro" id="IPR019787">
    <property type="entry name" value="Znf_PHD-finger"/>
</dbReference>
<dbReference type="AlphaFoldDB" id="A0AAD1XS56"/>
<comment type="caution">
    <text evidence="11">The sequence shown here is derived from an EMBL/GenBank/DDBJ whole genome shotgun (WGS) entry which is preliminary data.</text>
</comment>
<evidence type="ECO:0000256" key="6">
    <source>
        <dbReference type="ARBA" id="ARBA00022853"/>
    </source>
</evidence>
<dbReference type="InterPro" id="IPR011011">
    <property type="entry name" value="Znf_FYVE_PHD"/>
</dbReference>
<proteinExistence type="inferred from homology"/>
<feature type="binding site" evidence="8">
    <location>
        <position position="186"/>
    </location>
    <ligand>
        <name>Zn(2+)</name>
        <dbReference type="ChEBI" id="CHEBI:29105"/>
        <label>1</label>
    </ligand>
</feature>
<dbReference type="Gene3D" id="6.10.140.1740">
    <property type="match status" value="1"/>
</dbReference>
<keyword evidence="3 8" id="KW-0479">Metal-binding</keyword>
<evidence type="ECO:0000259" key="10">
    <source>
        <dbReference type="PROSITE" id="PS50016"/>
    </source>
</evidence>
<dbReference type="InterPro" id="IPR013083">
    <property type="entry name" value="Znf_RING/FYVE/PHD"/>
</dbReference>
<evidence type="ECO:0000256" key="4">
    <source>
        <dbReference type="ARBA" id="ARBA00022771"/>
    </source>
</evidence>
<dbReference type="PANTHER" id="PTHR10333">
    <property type="entry name" value="INHIBITOR OF GROWTH PROTEIN"/>
    <property type="match status" value="1"/>
</dbReference>
<keyword evidence="6" id="KW-0156">Chromatin regulator</keyword>
<dbReference type="SMART" id="SM00249">
    <property type="entry name" value="PHD"/>
    <property type="match status" value="1"/>
</dbReference>
<keyword evidence="4 9" id="KW-0863">Zinc-finger</keyword>